<dbReference type="EMBL" id="QSFX01000008">
    <property type="protein sequence ID" value="RHA89894.1"/>
    <property type="molecule type" value="Genomic_DNA"/>
</dbReference>
<dbReference type="AlphaFoldDB" id="A0A413TYA2"/>
<evidence type="ECO:0000313" key="2">
    <source>
        <dbReference type="Proteomes" id="UP000283492"/>
    </source>
</evidence>
<protein>
    <submittedName>
        <fullName evidence="1">Uncharacterized protein</fullName>
    </submittedName>
</protein>
<dbReference type="Proteomes" id="UP000283492">
    <property type="component" value="Unassembled WGS sequence"/>
</dbReference>
<evidence type="ECO:0000313" key="1">
    <source>
        <dbReference type="EMBL" id="RHA89894.1"/>
    </source>
</evidence>
<reference evidence="1 2" key="1">
    <citation type="submission" date="2018-08" db="EMBL/GenBank/DDBJ databases">
        <title>A genome reference for cultivated species of the human gut microbiota.</title>
        <authorList>
            <person name="Zou Y."/>
            <person name="Xue W."/>
            <person name="Luo G."/>
        </authorList>
    </citation>
    <scope>NUCLEOTIDE SEQUENCE [LARGE SCALE GENOMIC DNA]</scope>
    <source>
        <strain evidence="1 2">AM42-1AC</strain>
    </source>
</reference>
<proteinExistence type="predicted"/>
<dbReference type="RefSeq" id="WP_118580764.1">
    <property type="nucleotide sequence ID" value="NZ_CABJFX010000008.1"/>
</dbReference>
<organism evidence="1 2">
    <name type="scientific">Roseburia inulinivorans</name>
    <dbReference type="NCBI Taxonomy" id="360807"/>
    <lineage>
        <taxon>Bacteria</taxon>
        <taxon>Bacillati</taxon>
        <taxon>Bacillota</taxon>
        <taxon>Clostridia</taxon>
        <taxon>Lachnospirales</taxon>
        <taxon>Lachnospiraceae</taxon>
        <taxon>Roseburia</taxon>
    </lineage>
</organism>
<accession>A0A413TYA2</accession>
<sequence length="95" mass="11470">MRLVEVTPENDYWNKQKVLYAYDTDRVATLFDESTENEKIYGYQFLNRDVQELIDDDIHSWEDAERVFLETITDLLDDEAKYYDELKNMCKELIS</sequence>
<name>A0A413TYA2_9FIRM</name>
<comment type="caution">
    <text evidence="1">The sequence shown here is derived from an EMBL/GenBank/DDBJ whole genome shotgun (WGS) entry which is preliminary data.</text>
</comment>
<gene>
    <name evidence="1" type="ORF">DW914_06645</name>
</gene>